<dbReference type="PANTHER" id="PTHR44051">
    <property type="entry name" value="GLUTATHIONE S-TRANSFERASE-RELATED"/>
    <property type="match status" value="1"/>
</dbReference>
<reference evidence="6 7" key="1">
    <citation type="journal article" date="2014" name="World J. Microbiol. Biotechnol.">
        <title>Biodiversity and physiological characteristics of Antarctic and Arctic lichens-associated bacteria.</title>
        <authorList>
            <person name="Lee Y.M."/>
            <person name="Kim E.H."/>
            <person name="Lee H.K."/>
            <person name="Hong S.G."/>
        </authorList>
    </citation>
    <scope>NUCLEOTIDE SEQUENCE [LARGE SCALE GENOMIC DNA]</scope>
    <source>
        <strain evidence="6 7">PAMC 26569</strain>
    </source>
</reference>
<dbReference type="AlphaFoldDB" id="A0A6M8HX30"/>
<dbReference type="InterPro" id="IPR004046">
    <property type="entry name" value="GST_C"/>
</dbReference>
<accession>A0A6M8HX30</accession>
<dbReference type="PANTHER" id="PTHR44051:SF9">
    <property type="entry name" value="GLUTATHIONE S-TRANSFERASE 1"/>
    <property type="match status" value="1"/>
</dbReference>
<evidence type="ECO:0000256" key="2">
    <source>
        <dbReference type="ARBA" id="ARBA00022679"/>
    </source>
</evidence>
<dbReference type="InterPro" id="IPR036249">
    <property type="entry name" value="Thioredoxin-like_sf"/>
</dbReference>
<protein>
    <recommendedName>
        <fullName evidence="1">glutathione transferase</fullName>
        <ecNumber evidence="1">2.5.1.18</ecNumber>
    </recommendedName>
</protein>
<dbReference type="GO" id="GO:0005737">
    <property type="term" value="C:cytoplasm"/>
    <property type="evidence" value="ECO:0007669"/>
    <property type="project" value="UniProtKB-ARBA"/>
</dbReference>
<dbReference type="Pfam" id="PF00043">
    <property type="entry name" value="GST_C"/>
    <property type="match status" value="1"/>
</dbReference>
<dbReference type="GO" id="GO:0004601">
    <property type="term" value="F:peroxidase activity"/>
    <property type="evidence" value="ECO:0007669"/>
    <property type="project" value="UniProtKB-ARBA"/>
</dbReference>
<organism evidence="6 7">
    <name type="scientific">Lichenicola cladoniae</name>
    <dbReference type="NCBI Taxonomy" id="1484109"/>
    <lineage>
        <taxon>Bacteria</taxon>
        <taxon>Pseudomonadati</taxon>
        <taxon>Pseudomonadota</taxon>
        <taxon>Alphaproteobacteria</taxon>
        <taxon>Acetobacterales</taxon>
        <taxon>Acetobacteraceae</taxon>
        <taxon>Lichenicola</taxon>
    </lineage>
</organism>
<evidence type="ECO:0000256" key="1">
    <source>
        <dbReference type="ARBA" id="ARBA00012452"/>
    </source>
</evidence>
<comment type="catalytic activity">
    <reaction evidence="3">
        <text>RX + glutathione = an S-substituted glutathione + a halide anion + H(+)</text>
        <dbReference type="Rhea" id="RHEA:16437"/>
        <dbReference type="ChEBI" id="CHEBI:15378"/>
        <dbReference type="ChEBI" id="CHEBI:16042"/>
        <dbReference type="ChEBI" id="CHEBI:17792"/>
        <dbReference type="ChEBI" id="CHEBI:57925"/>
        <dbReference type="ChEBI" id="CHEBI:90779"/>
        <dbReference type="EC" id="2.5.1.18"/>
    </reaction>
</comment>
<dbReference type="CDD" id="cd03189">
    <property type="entry name" value="GST_C_GTT1_like"/>
    <property type="match status" value="1"/>
</dbReference>
<evidence type="ECO:0000259" key="4">
    <source>
        <dbReference type="PROSITE" id="PS50404"/>
    </source>
</evidence>
<evidence type="ECO:0000259" key="5">
    <source>
        <dbReference type="PROSITE" id="PS50405"/>
    </source>
</evidence>
<dbReference type="GO" id="GO:0004364">
    <property type="term" value="F:glutathione transferase activity"/>
    <property type="evidence" value="ECO:0007669"/>
    <property type="project" value="UniProtKB-EC"/>
</dbReference>
<evidence type="ECO:0000313" key="6">
    <source>
        <dbReference type="EMBL" id="QKE92621.1"/>
    </source>
</evidence>
<dbReference type="SFLD" id="SFLDS00019">
    <property type="entry name" value="Glutathione_Transferase_(cytos"/>
    <property type="match status" value="1"/>
</dbReference>
<evidence type="ECO:0000313" key="7">
    <source>
        <dbReference type="Proteomes" id="UP000500767"/>
    </source>
</evidence>
<keyword evidence="2 6" id="KW-0808">Transferase</keyword>
<dbReference type="SFLD" id="SFLDG01150">
    <property type="entry name" value="Main.1:_Beta-like"/>
    <property type="match status" value="1"/>
</dbReference>
<proteinExistence type="predicted"/>
<dbReference type="SFLD" id="SFLDG00358">
    <property type="entry name" value="Main_(cytGST)"/>
    <property type="match status" value="1"/>
</dbReference>
<dbReference type="SUPFAM" id="SSF52833">
    <property type="entry name" value="Thioredoxin-like"/>
    <property type="match status" value="1"/>
</dbReference>
<dbReference type="Gene3D" id="1.20.1050.10">
    <property type="match status" value="1"/>
</dbReference>
<dbReference type="InterPro" id="IPR040079">
    <property type="entry name" value="Glutathione_S-Trfase"/>
</dbReference>
<dbReference type="EMBL" id="CP053708">
    <property type="protein sequence ID" value="QKE92621.1"/>
    <property type="molecule type" value="Genomic_DNA"/>
</dbReference>
<gene>
    <name evidence="6" type="ORF">HN018_12355</name>
</gene>
<keyword evidence="7" id="KW-1185">Reference proteome</keyword>
<dbReference type="FunFam" id="3.40.30.10:FF:000156">
    <property type="entry name" value="Glutathione S-transferase 1"/>
    <property type="match status" value="1"/>
</dbReference>
<feature type="domain" description="GST C-terminal" evidence="5">
    <location>
        <begin position="85"/>
        <end position="220"/>
    </location>
</feature>
<dbReference type="InterPro" id="IPR010987">
    <property type="entry name" value="Glutathione-S-Trfase_C-like"/>
</dbReference>
<dbReference type="KEGG" id="lck:HN018_12355"/>
<dbReference type="Pfam" id="PF13409">
    <property type="entry name" value="GST_N_2"/>
    <property type="match status" value="1"/>
</dbReference>
<name>A0A6M8HX30_9PROT</name>
<dbReference type="CDD" id="cd03046">
    <property type="entry name" value="GST_N_GTT1_like"/>
    <property type="match status" value="1"/>
</dbReference>
<evidence type="ECO:0000256" key="3">
    <source>
        <dbReference type="ARBA" id="ARBA00047960"/>
    </source>
</evidence>
<dbReference type="SUPFAM" id="SSF47616">
    <property type="entry name" value="GST C-terminal domain-like"/>
    <property type="match status" value="1"/>
</dbReference>
<dbReference type="Proteomes" id="UP000500767">
    <property type="component" value="Chromosome"/>
</dbReference>
<sequence>MTVHHLNESRSHRVIFLLEELGVPYEIRNYSRDPKTMLAPASLKAIHPLGKSPVVTDGDEVLAETGHIIDTLIERHGGRLRPEAGTADRLLYGYYLHYAEGSLAPLMLLSLVFARLPKQIPFPLRPVATLISHGLGTQFLGPQLATHLGFLENELSSRPWCGGNDFSGADIIMSFAVQALRKTGRLADRPHLTAWLTRLEARPAWARTIDKGGPLTFSFR</sequence>
<feature type="domain" description="GST N-terminal" evidence="4">
    <location>
        <begin position="1"/>
        <end position="80"/>
    </location>
</feature>
<dbReference type="InterPro" id="IPR004045">
    <property type="entry name" value="Glutathione_S-Trfase_N"/>
</dbReference>
<dbReference type="InterPro" id="IPR036282">
    <property type="entry name" value="Glutathione-S-Trfase_C_sf"/>
</dbReference>
<dbReference type="EC" id="2.5.1.18" evidence="1"/>
<dbReference type="PROSITE" id="PS50404">
    <property type="entry name" value="GST_NTER"/>
    <property type="match status" value="1"/>
</dbReference>
<dbReference type="Gene3D" id="3.40.30.10">
    <property type="entry name" value="Glutaredoxin"/>
    <property type="match status" value="1"/>
</dbReference>
<dbReference type="PROSITE" id="PS50405">
    <property type="entry name" value="GST_CTER"/>
    <property type="match status" value="1"/>
</dbReference>